<evidence type="ECO:0000256" key="1">
    <source>
        <dbReference type="SAM" id="MobiDB-lite"/>
    </source>
</evidence>
<feature type="region of interest" description="Disordered" evidence="1">
    <location>
        <begin position="1"/>
        <end position="23"/>
    </location>
</feature>
<dbReference type="Proteomes" id="UP001058974">
    <property type="component" value="Chromosome 5"/>
</dbReference>
<accession>A0A9D4WPX6</accession>
<feature type="compositionally biased region" description="Low complexity" evidence="1">
    <location>
        <begin position="1"/>
        <end position="22"/>
    </location>
</feature>
<dbReference type="EMBL" id="JAMSHJ010000005">
    <property type="protein sequence ID" value="KAI5405717.1"/>
    <property type="molecule type" value="Genomic_DNA"/>
</dbReference>
<gene>
    <name evidence="2" type="ORF">KIW84_052469</name>
</gene>
<comment type="caution">
    <text evidence="2">The sequence shown here is derived from an EMBL/GenBank/DDBJ whole genome shotgun (WGS) entry which is preliminary data.</text>
</comment>
<dbReference type="AlphaFoldDB" id="A0A9D4WPX6"/>
<evidence type="ECO:0000313" key="3">
    <source>
        <dbReference type="Proteomes" id="UP001058974"/>
    </source>
</evidence>
<name>A0A9D4WPX6_PEA</name>
<evidence type="ECO:0000313" key="2">
    <source>
        <dbReference type="EMBL" id="KAI5405717.1"/>
    </source>
</evidence>
<reference evidence="2 3" key="1">
    <citation type="journal article" date="2022" name="Nat. Genet.">
        <title>Improved pea reference genome and pan-genome highlight genomic features and evolutionary characteristics.</title>
        <authorList>
            <person name="Yang T."/>
            <person name="Liu R."/>
            <person name="Luo Y."/>
            <person name="Hu S."/>
            <person name="Wang D."/>
            <person name="Wang C."/>
            <person name="Pandey M.K."/>
            <person name="Ge S."/>
            <person name="Xu Q."/>
            <person name="Li N."/>
            <person name="Li G."/>
            <person name="Huang Y."/>
            <person name="Saxena R.K."/>
            <person name="Ji Y."/>
            <person name="Li M."/>
            <person name="Yan X."/>
            <person name="He Y."/>
            <person name="Liu Y."/>
            <person name="Wang X."/>
            <person name="Xiang C."/>
            <person name="Varshney R.K."/>
            <person name="Ding H."/>
            <person name="Gao S."/>
            <person name="Zong X."/>
        </authorList>
    </citation>
    <scope>NUCLEOTIDE SEQUENCE [LARGE SCALE GENOMIC DNA]</scope>
    <source>
        <strain evidence="2 3">cv. Zhongwan 6</strain>
    </source>
</reference>
<dbReference type="Gramene" id="Psat05G0246900-T1">
    <property type="protein sequence ID" value="KAI5405717.1"/>
    <property type="gene ID" value="KIW84_052469"/>
</dbReference>
<sequence>MVSTQHSAQQGQHQQAQKSAPQLSENQVCNAVIQRTIRRSSSSQPPEYIPHLFQTYRTQSTLHPGPVFPHLVREFWIHAKTFTCQVASFVFGKNIVINGKLIAKLIDNDGSGTRCELMGEKRPDQVEMAKAISTTRSHANKVKNLHFDLRIWARILLDAEKSLELVSTVGSFFNAKSLKNMGLISELKYAVVKIIKEEVCCRRIPLEDFHIFSNSEPLDYVTSCHSVSVAPNASEPSEKKRKYDHK</sequence>
<protein>
    <submittedName>
        <fullName evidence="2">Uncharacterized protein</fullName>
    </submittedName>
</protein>
<keyword evidence="3" id="KW-1185">Reference proteome</keyword>
<organism evidence="2 3">
    <name type="scientific">Pisum sativum</name>
    <name type="common">Garden pea</name>
    <name type="synonym">Lathyrus oleraceus</name>
    <dbReference type="NCBI Taxonomy" id="3888"/>
    <lineage>
        <taxon>Eukaryota</taxon>
        <taxon>Viridiplantae</taxon>
        <taxon>Streptophyta</taxon>
        <taxon>Embryophyta</taxon>
        <taxon>Tracheophyta</taxon>
        <taxon>Spermatophyta</taxon>
        <taxon>Magnoliopsida</taxon>
        <taxon>eudicotyledons</taxon>
        <taxon>Gunneridae</taxon>
        <taxon>Pentapetalae</taxon>
        <taxon>rosids</taxon>
        <taxon>fabids</taxon>
        <taxon>Fabales</taxon>
        <taxon>Fabaceae</taxon>
        <taxon>Papilionoideae</taxon>
        <taxon>50 kb inversion clade</taxon>
        <taxon>NPAAA clade</taxon>
        <taxon>Hologalegina</taxon>
        <taxon>IRL clade</taxon>
        <taxon>Fabeae</taxon>
        <taxon>Lathyrus</taxon>
    </lineage>
</organism>
<proteinExistence type="predicted"/>